<dbReference type="PANTHER" id="PTHR35850:SF1">
    <property type="entry name" value="TYPE VI SECRETION SYSTEM SHEATH PROTEIN TSSB1"/>
    <property type="match status" value="1"/>
</dbReference>
<dbReference type="RefSeq" id="WP_013689196.1">
    <property type="nucleotide sequence ID" value="NZ_CADEPO010000019.1"/>
</dbReference>
<dbReference type="EMBL" id="PDDY01000001">
    <property type="protein sequence ID" value="PEH41486.1"/>
    <property type="molecule type" value="Genomic_DNA"/>
</dbReference>
<evidence type="ECO:0000313" key="3">
    <source>
        <dbReference type="EMBL" id="UWX75109.1"/>
    </source>
</evidence>
<dbReference type="Pfam" id="PF05591">
    <property type="entry name" value="T6SS_VipA"/>
    <property type="match status" value="1"/>
</dbReference>
<evidence type="ECO:0000313" key="2">
    <source>
        <dbReference type="EMBL" id="PEH41486.1"/>
    </source>
</evidence>
<reference evidence="3" key="4">
    <citation type="submission" date="2022-09" db="EMBL/GenBank/DDBJ databases">
        <title>Genomic of Burkholderia gladioli.</title>
        <authorList>
            <person name="Wu H."/>
        </authorList>
    </citation>
    <scope>NUCLEOTIDE SEQUENCE</scope>
    <source>
        <strain evidence="3">ZN-S4</strain>
    </source>
</reference>
<dbReference type="PIRSF" id="PIRSF028301">
    <property type="entry name" value="UCP028301"/>
    <property type="match status" value="1"/>
</dbReference>
<sequence length="173" mass="18869">MATRQSSQKFIARNRAPRVQIEYDVELYGAQKKVQIPFVMGVMSDLSGANAGELPPIEERKALEIDVDNFDSRMQSMKPRVNFTVPNTLTGEGNLEVDISFESMDDFSPAAVARKVDSLARLLEARTQLANLGTYLDGKVGAEKLIAQALKDPALLQSLSSAPKAADTEPGQE</sequence>
<dbReference type="NCBIfam" id="TIGR03358">
    <property type="entry name" value="VI_chp_5"/>
    <property type="match status" value="1"/>
</dbReference>
<reference evidence="1 4" key="1">
    <citation type="submission" date="2014-04" db="EMBL/GenBank/DDBJ databases">
        <authorList>
            <person name="Bishop-Lilly K.A."/>
            <person name="Broomall S.M."/>
            <person name="Chain P.S."/>
            <person name="Chertkov O."/>
            <person name="Coyne S.R."/>
            <person name="Daligault H.E."/>
            <person name="Davenport K.W."/>
            <person name="Erkkila T."/>
            <person name="Frey K.G."/>
            <person name="Gibbons H.S."/>
            <person name="Gu W."/>
            <person name="Jaissle J."/>
            <person name="Johnson S.L."/>
            <person name="Koroleva G.I."/>
            <person name="Ladner J.T."/>
            <person name="Lo C.-C."/>
            <person name="Minogue T.D."/>
            <person name="Munk C."/>
            <person name="Palacios G.F."/>
            <person name="Redden C.L."/>
            <person name="Rosenzweig C.N."/>
            <person name="Scholz M.B."/>
            <person name="Teshima H."/>
            <person name="Xu Y."/>
        </authorList>
    </citation>
    <scope>NUCLEOTIDE SEQUENCE [LARGE SCALE GENOMIC DNA]</scope>
    <source>
        <strain evidence="1">Gladioli</strain>
        <strain evidence="4">gladioli</strain>
    </source>
</reference>
<proteinExistence type="predicted"/>
<name>A0A095W979_BURGA</name>
<protein>
    <submittedName>
        <fullName evidence="2">Type VI secretion system contractile sheath small subunit</fullName>
    </submittedName>
</protein>
<dbReference type="GeneID" id="66461968"/>
<dbReference type="PANTHER" id="PTHR35850">
    <property type="entry name" value="CYTOPLASMIC PROTEIN-RELATED"/>
    <property type="match status" value="1"/>
</dbReference>
<dbReference type="OrthoDB" id="9789942at2"/>
<reference evidence="2" key="2">
    <citation type="submission" date="2017-09" db="EMBL/GenBank/DDBJ databases">
        <title>FDA dAtabase for Regulatory Grade micrObial Sequences (FDA-ARGOS): Supporting development and validation of Infectious Disease Dx tests.</title>
        <authorList>
            <person name="Minogue T."/>
            <person name="Wolcott M."/>
            <person name="Wasieloski L."/>
            <person name="Aguilar W."/>
            <person name="Moore D."/>
            <person name="Tallon L.J."/>
            <person name="Sadzewicz L."/>
            <person name="Ott S."/>
            <person name="Zhao X."/>
            <person name="Nagaraj S."/>
            <person name="Vavikolanu K."/>
            <person name="Aluvathingal J."/>
            <person name="Nadendla S."/>
            <person name="Sichtig H."/>
        </authorList>
    </citation>
    <scope>NUCLEOTIDE SEQUENCE</scope>
    <source>
        <strain evidence="2">FDAARGOS_390</strain>
    </source>
</reference>
<dbReference type="EMBL" id="CP104215">
    <property type="protein sequence ID" value="UWX75109.1"/>
    <property type="molecule type" value="Genomic_DNA"/>
</dbReference>
<reference evidence="5" key="3">
    <citation type="submission" date="2017-09" db="EMBL/GenBank/DDBJ databases">
        <title>FDA dAtabase for Regulatory Grade micrObial Sequences (FDA-ARGOS): Supporting development and validation of Infectious Disease Dx tests.</title>
        <authorList>
            <person name="Minogue T."/>
            <person name="Wolcott M."/>
            <person name="Wasieloski L."/>
            <person name="Aguilar W."/>
            <person name="Moore D."/>
            <person name="Tallon L."/>
            <person name="Sadzewicz L."/>
            <person name="Ott S."/>
            <person name="Zhao X."/>
            <person name="Nagaraj S."/>
            <person name="Vavikolanu K."/>
            <person name="Aluvathingal J."/>
            <person name="Nadendla S."/>
            <person name="Sichtig H."/>
        </authorList>
    </citation>
    <scope>NUCLEOTIDE SEQUENCE [LARGE SCALE GENOMIC DNA]</scope>
    <source>
        <strain evidence="5">FDAARGOS_390</strain>
    </source>
</reference>
<dbReference type="Proteomes" id="UP001059745">
    <property type="component" value="Chromosome 2"/>
</dbReference>
<dbReference type="KEGG" id="bgo:BM43_7143"/>
<evidence type="ECO:0000313" key="1">
    <source>
        <dbReference type="EMBL" id="KGC13236.1"/>
    </source>
</evidence>
<evidence type="ECO:0000313" key="4">
    <source>
        <dbReference type="Proteomes" id="UP000029590"/>
    </source>
</evidence>
<dbReference type="AlphaFoldDB" id="A0A095W979"/>
<dbReference type="OMA" id="HNLLSYM"/>
<gene>
    <name evidence="3" type="primary">tssB</name>
    <name evidence="2" type="ORF">CRM94_04540</name>
    <name evidence="1" type="ORF">DM48_622</name>
    <name evidence="3" type="ORF">NYZ96_26780</name>
</gene>
<organism evidence="2 5">
    <name type="scientific">Burkholderia gladioli</name>
    <name type="common">Pseudomonas marginata</name>
    <name type="synonym">Phytomonas marginata</name>
    <dbReference type="NCBI Taxonomy" id="28095"/>
    <lineage>
        <taxon>Bacteria</taxon>
        <taxon>Pseudomonadati</taxon>
        <taxon>Pseudomonadota</taxon>
        <taxon>Betaproteobacteria</taxon>
        <taxon>Burkholderiales</taxon>
        <taxon>Burkholderiaceae</taxon>
        <taxon>Burkholderia</taxon>
    </lineage>
</organism>
<accession>A0A095W979</accession>
<dbReference type="Proteomes" id="UP000029590">
    <property type="component" value="Unassembled WGS sequence"/>
</dbReference>
<accession>A0A095F6A6</accession>
<dbReference type="InterPro" id="IPR008312">
    <property type="entry name" value="T6SS_TssB1"/>
</dbReference>
<dbReference type="EMBL" id="JPGG01000016">
    <property type="protein sequence ID" value="KGC13236.1"/>
    <property type="molecule type" value="Genomic_DNA"/>
</dbReference>
<dbReference type="Proteomes" id="UP000220629">
    <property type="component" value="Unassembled WGS sequence"/>
</dbReference>
<evidence type="ECO:0000313" key="5">
    <source>
        <dbReference type="Proteomes" id="UP000220629"/>
    </source>
</evidence>